<evidence type="ECO:0000313" key="2">
    <source>
        <dbReference type="EMBL" id="MEE2526448.1"/>
    </source>
</evidence>
<feature type="transmembrane region" description="Helical" evidence="1">
    <location>
        <begin position="21"/>
        <end position="43"/>
    </location>
</feature>
<feature type="transmembrane region" description="Helical" evidence="1">
    <location>
        <begin position="63"/>
        <end position="86"/>
    </location>
</feature>
<organism evidence="2 3">
    <name type="scientific">Hyphobacterium lacteum</name>
    <dbReference type="NCBI Taxonomy" id="3116575"/>
    <lineage>
        <taxon>Bacteria</taxon>
        <taxon>Pseudomonadati</taxon>
        <taxon>Pseudomonadota</taxon>
        <taxon>Alphaproteobacteria</taxon>
        <taxon>Maricaulales</taxon>
        <taxon>Maricaulaceae</taxon>
        <taxon>Hyphobacterium</taxon>
    </lineage>
</organism>
<feature type="transmembrane region" description="Helical" evidence="1">
    <location>
        <begin position="134"/>
        <end position="153"/>
    </location>
</feature>
<accession>A0ABU7LRB3</accession>
<name>A0ABU7LRB3_9PROT</name>
<protein>
    <recommendedName>
        <fullName evidence="4">Metal-dependent hydrolase</fullName>
    </recommendedName>
</protein>
<dbReference type="RefSeq" id="WP_330199111.1">
    <property type="nucleotide sequence ID" value="NZ_JAZDRP010000004.1"/>
</dbReference>
<evidence type="ECO:0000313" key="3">
    <source>
        <dbReference type="Proteomes" id="UP001354971"/>
    </source>
</evidence>
<feature type="transmembrane region" description="Helical" evidence="1">
    <location>
        <begin position="195"/>
        <end position="212"/>
    </location>
</feature>
<gene>
    <name evidence="2" type="ORF">V0U79_08720</name>
</gene>
<keyword evidence="1" id="KW-1133">Transmembrane helix</keyword>
<feature type="transmembrane region" description="Helical" evidence="1">
    <location>
        <begin position="93"/>
        <end position="114"/>
    </location>
</feature>
<feature type="transmembrane region" description="Helical" evidence="1">
    <location>
        <begin position="165"/>
        <end position="183"/>
    </location>
</feature>
<sequence>MFVGHYGPALAGPRFVKAVPVWALCVAVQFLDYLWGAFVYFGIEHVRIEPGFTAVSPLDLYHMPWTHSLLMALVWSVVLGFVWSLIARSQKRAGGILIGVAVFSHWLVDLLVHVPDLALWPGGPKVGFGLWNNAPIALTLEFGVLAAGLLLYVSATKAKGAFGKISPWIFGVLLVALYSVSFFQPPPATAQEFGPMAILSYTLVAVLAWLLCDRVREAK</sequence>
<keyword evidence="3" id="KW-1185">Reference proteome</keyword>
<evidence type="ECO:0000256" key="1">
    <source>
        <dbReference type="SAM" id="Phobius"/>
    </source>
</evidence>
<keyword evidence="1" id="KW-0812">Transmembrane</keyword>
<comment type="caution">
    <text evidence="2">The sequence shown here is derived from an EMBL/GenBank/DDBJ whole genome shotgun (WGS) entry which is preliminary data.</text>
</comment>
<dbReference type="EMBL" id="JAZDRP010000004">
    <property type="protein sequence ID" value="MEE2526448.1"/>
    <property type="molecule type" value="Genomic_DNA"/>
</dbReference>
<proteinExistence type="predicted"/>
<keyword evidence="1" id="KW-0472">Membrane</keyword>
<reference evidence="2 3" key="1">
    <citation type="submission" date="2024-01" db="EMBL/GenBank/DDBJ databases">
        <title>Hyphobacterium bacterium isolated from marine sediment.</title>
        <authorList>
            <person name="Zhao S."/>
        </authorList>
    </citation>
    <scope>NUCLEOTIDE SEQUENCE [LARGE SCALE GENOMIC DNA]</scope>
    <source>
        <strain evidence="3">HN65</strain>
    </source>
</reference>
<dbReference type="Proteomes" id="UP001354971">
    <property type="component" value="Unassembled WGS sequence"/>
</dbReference>
<evidence type="ECO:0008006" key="4">
    <source>
        <dbReference type="Google" id="ProtNLM"/>
    </source>
</evidence>